<keyword evidence="3" id="KW-1185">Reference proteome</keyword>
<protein>
    <submittedName>
        <fullName evidence="2">Uncharacterized protein</fullName>
    </submittedName>
</protein>
<feature type="transmembrane region" description="Helical" evidence="1">
    <location>
        <begin position="10"/>
        <end position="28"/>
    </location>
</feature>
<keyword evidence="1" id="KW-0472">Membrane</keyword>
<keyword evidence="1" id="KW-1133">Transmembrane helix</keyword>
<evidence type="ECO:0000313" key="3">
    <source>
        <dbReference type="Proteomes" id="UP000266067"/>
    </source>
</evidence>
<reference evidence="2 3" key="1">
    <citation type="submission" date="2018-08" db="EMBL/GenBank/DDBJ databases">
        <title>Proposal of Muricauda 72 sp.nov. and Muricauda NH166 sp.nov., isolated from seawater.</title>
        <authorList>
            <person name="Cheng H."/>
            <person name="Wu Y.-H."/>
            <person name="Guo L.-L."/>
            <person name="Xu X.-W."/>
        </authorList>
    </citation>
    <scope>NUCLEOTIDE SEQUENCE [LARGE SCALE GENOMIC DNA]</scope>
    <source>
        <strain evidence="2 3">KCTC 22173</strain>
    </source>
</reference>
<dbReference type="OrthoDB" id="1452630at2"/>
<dbReference type="Proteomes" id="UP000266067">
    <property type="component" value="Unassembled WGS sequence"/>
</dbReference>
<name>A0A3A1N3I2_9FLAO</name>
<dbReference type="EMBL" id="QXFH01000077">
    <property type="protein sequence ID" value="RIV30467.1"/>
    <property type="molecule type" value="Genomic_DNA"/>
</dbReference>
<comment type="caution">
    <text evidence="2">The sequence shown here is derived from an EMBL/GenBank/DDBJ whole genome shotgun (WGS) entry which is preliminary data.</text>
</comment>
<organism evidence="2 3">
    <name type="scientific">Flagellimonas lutimaris</name>
    <dbReference type="NCBI Taxonomy" id="475082"/>
    <lineage>
        <taxon>Bacteria</taxon>
        <taxon>Pseudomonadati</taxon>
        <taxon>Bacteroidota</taxon>
        <taxon>Flavobacteriia</taxon>
        <taxon>Flavobacteriales</taxon>
        <taxon>Flavobacteriaceae</taxon>
        <taxon>Flagellimonas</taxon>
    </lineage>
</organism>
<dbReference type="AlphaFoldDB" id="A0A3A1N3I2"/>
<evidence type="ECO:0000313" key="2">
    <source>
        <dbReference type="EMBL" id="RIV30467.1"/>
    </source>
</evidence>
<feature type="transmembrane region" description="Helical" evidence="1">
    <location>
        <begin position="34"/>
        <end position="51"/>
    </location>
</feature>
<keyword evidence="1" id="KW-0812">Transmembrane</keyword>
<dbReference type="RefSeq" id="WP_119609140.1">
    <property type="nucleotide sequence ID" value="NZ_QXFH01000077.1"/>
</dbReference>
<accession>A0A3A1N3I2</accession>
<evidence type="ECO:0000256" key="1">
    <source>
        <dbReference type="SAM" id="Phobius"/>
    </source>
</evidence>
<sequence>MKKREEYRKYIFMGIVVISLGIVFSTTLKDNVEPLGNVLVAVGGLLFIVGMSKKKREEKERDNN</sequence>
<gene>
    <name evidence="2" type="ORF">D2V08_15340</name>
</gene>
<proteinExistence type="predicted"/>